<comment type="similarity">
    <text evidence="2">Belongs to the choline/ethanolamine kinase family.</text>
</comment>
<dbReference type="PANTHER" id="PTHR22603">
    <property type="entry name" value="CHOLINE/ETHANOALAMINE KINASE"/>
    <property type="match status" value="1"/>
</dbReference>
<evidence type="ECO:0000313" key="6">
    <source>
        <dbReference type="EMBL" id="GBG32215.1"/>
    </source>
</evidence>
<keyword evidence="4" id="KW-0175">Coiled coil</keyword>
<feature type="coiled-coil region" evidence="4">
    <location>
        <begin position="196"/>
        <end position="223"/>
    </location>
</feature>
<dbReference type="CDD" id="cd05157">
    <property type="entry name" value="ETNK_euk"/>
    <property type="match status" value="1"/>
</dbReference>
<evidence type="ECO:0000256" key="1">
    <source>
        <dbReference type="ARBA" id="ARBA00037883"/>
    </source>
</evidence>
<dbReference type="OrthoDB" id="10267235at2759"/>
<keyword evidence="7" id="KW-1185">Reference proteome</keyword>
<reference evidence="6 7" key="1">
    <citation type="submission" date="2017-12" db="EMBL/GenBank/DDBJ databases">
        <title>Sequencing, de novo assembly and annotation of complete genome of a new Thraustochytrid species, strain FCC1311.</title>
        <authorList>
            <person name="Sedici K."/>
            <person name="Godart F."/>
            <person name="Aiese Cigliano R."/>
            <person name="Sanseverino W."/>
            <person name="Barakat M."/>
            <person name="Ortet P."/>
            <person name="Marechal E."/>
            <person name="Cagnac O."/>
            <person name="Amato A."/>
        </authorList>
    </citation>
    <scope>NUCLEOTIDE SEQUENCE [LARGE SCALE GENOMIC DNA]</scope>
</reference>
<dbReference type="PANTHER" id="PTHR22603:SF66">
    <property type="entry name" value="ETHANOLAMINE KINASE"/>
    <property type="match status" value="1"/>
</dbReference>
<accession>A0A2R5GNL4</accession>
<protein>
    <recommendedName>
        <fullName evidence="3">ethanolamine kinase</fullName>
        <ecNumber evidence="3">2.7.1.82</ecNumber>
    </recommendedName>
</protein>
<dbReference type="GO" id="GO:0005737">
    <property type="term" value="C:cytoplasm"/>
    <property type="evidence" value="ECO:0007669"/>
    <property type="project" value="TreeGrafter"/>
</dbReference>
<sequence>MAAMLQPEVESEMLKGFSKPKRAELTVEETEPEAREKGCKDAVMQLVDDFAESKAEDITCKTLQGGITNQLYLMEDKTKNAAALVRLYGPNTELLIDRPVECLVFHILGEKGFGPKLLGLFENGRVEAYIPSKGVAPEEMGQREPADYMKLIAQELARMHDLDMPLSHEPQLWSFLHKFRDMTNDISFSDKPKDQAILEELRLPEVRKRLEELEKELPSAANNFGQDLIDQHAGHGSAELEAIKFLFASRFCHNDLLAGNVLYVEDSSPPRMQFIDFEYGKYNFRGFDFANHFCEYAGFDFDLAKWYPSVSAQRHFMEEYLEAIVKAGNDKDVERLHFRLMTEPTFADTFYASALVWTTKFAEASHIFWGLWGIIQQKFSPIDFDYLGYARLRLKSISLDEPDNGDGAASS</sequence>
<dbReference type="EC" id="2.7.1.82" evidence="3"/>
<evidence type="ECO:0000256" key="3">
    <source>
        <dbReference type="ARBA" id="ARBA00038874"/>
    </source>
</evidence>
<dbReference type="Gene3D" id="3.90.1200.10">
    <property type="match status" value="1"/>
</dbReference>
<comment type="pathway">
    <text evidence="1">Phospholipid metabolism; phosphatidylethanolamine biosynthesis; phosphatidylethanolamine from ethanolamine: step 1/3.</text>
</comment>
<evidence type="ECO:0000313" key="7">
    <source>
        <dbReference type="Proteomes" id="UP000241890"/>
    </source>
</evidence>
<dbReference type="Gene3D" id="3.30.200.20">
    <property type="entry name" value="Phosphorylase Kinase, domain 1"/>
    <property type="match status" value="1"/>
</dbReference>
<dbReference type="EMBL" id="BEYU01000117">
    <property type="protein sequence ID" value="GBG32215.1"/>
    <property type="molecule type" value="Genomic_DNA"/>
</dbReference>
<dbReference type="InParanoid" id="A0A2R5GNL4"/>
<dbReference type="GO" id="GO:0006646">
    <property type="term" value="P:phosphatidylethanolamine biosynthetic process"/>
    <property type="evidence" value="ECO:0007669"/>
    <property type="project" value="TreeGrafter"/>
</dbReference>
<dbReference type="FunCoup" id="A0A2R5GNL4">
    <property type="interactions" value="75"/>
</dbReference>
<comment type="caution">
    <text evidence="6">The sequence shown here is derived from an EMBL/GenBank/DDBJ whole genome shotgun (WGS) entry which is preliminary data.</text>
</comment>
<proteinExistence type="inferred from homology"/>
<name>A0A2R5GNL4_9STRA</name>
<gene>
    <name evidence="6" type="ORF">FCC1311_065551</name>
</gene>
<dbReference type="AlphaFoldDB" id="A0A2R5GNL4"/>
<keyword evidence="6" id="KW-0418">Kinase</keyword>
<dbReference type="InterPro" id="IPR011009">
    <property type="entry name" value="Kinase-like_dom_sf"/>
</dbReference>
<dbReference type="Proteomes" id="UP000241890">
    <property type="component" value="Unassembled WGS sequence"/>
</dbReference>
<dbReference type="Pfam" id="PF01633">
    <property type="entry name" value="Choline_kinase"/>
    <property type="match status" value="1"/>
</dbReference>
<feature type="region of interest" description="Disordered" evidence="5">
    <location>
        <begin position="1"/>
        <end position="21"/>
    </location>
</feature>
<dbReference type="SUPFAM" id="SSF56112">
    <property type="entry name" value="Protein kinase-like (PK-like)"/>
    <property type="match status" value="1"/>
</dbReference>
<evidence type="ECO:0000256" key="4">
    <source>
        <dbReference type="SAM" id="Coils"/>
    </source>
</evidence>
<dbReference type="GO" id="GO:0004305">
    <property type="term" value="F:ethanolamine kinase activity"/>
    <property type="evidence" value="ECO:0007669"/>
    <property type="project" value="UniProtKB-EC"/>
</dbReference>
<keyword evidence="6" id="KW-0808">Transferase</keyword>
<evidence type="ECO:0000256" key="2">
    <source>
        <dbReference type="ARBA" id="ARBA00038211"/>
    </source>
</evidence>
<evidence type="ECO:0000256" key="5">
    <source>
        <dbReference type="SAM" id="MobiDB-lite"/>
    </source>
</evidence>
<organism evidence="6 7">
    <name type="scientific">Hondaea fermentalgiana</name>
    <dbReference type="NCBI Taxonomy" id="2315210"/>
    <lineage>
        <taxon>Eukaryota</taxon>
        <taxon>Sar</taxon>
        <taxon>Stramenopiles</taxon>
        <taxon>Bigyra</taxon>
        <taxon>Labyrinthulomycetes</taxon>
        <taxon>Thraustochytrida</taxon>
        <taxon>Thraustochytriidae</taxon>
        <taxon>Hondaea</taxon>
    </lineage>
</organism>